<gene>
    <name evidence="2" type="ORF">KS4_08950</name>
</gene>
<organism evidence="2 3">
    <name type="scientific">Poriferisphaera corsica</name>
    <dbReference type="NCBI Taxonomy" id="2528020"/>
    <lineage>
        <taxon>Bacteria</taxon>
        <taxon>Pseudomonadati</taxon>
        <taxon>Planctomycetota</taxon>
        <taxon>Phycisphaerae</taxon>
        <taxon>Phycisphaerales</taxon>
        <taxon>Phycisphaeraceae</taxon>
        <taxon>Poriferisphaera</taxon>
    </lineage>
</organism>
<dbReference type="InterPro" id="IPR000683">
    <property type="entry name" value="Gfo/Idh/MocA-like_OxRdtase_N"/>
</dbReference>
<dbReference type="OrthoDB" id="2923860at2"/>
<dbReference type="InterPro" id="IPR036291">
    <property type="entry name" value="NAD(P)-bd_dom_sf"/>
</dbReference>
<name>A0A517YRL1_9BACT</name>
<accession>A0A517YRL1</accession>
<sequence>MLKVGLIDHHLDNFHTNIFLDLFKNELKDEEIVFAFAYESDEANQEKDWCAENGVERCGSIEEVIEKADALMVLAPDNIDDHLALGKAACASGKRVYIDKYLSNSYSDAKELIDTCQANGTEMISSSSLRFCEGVEKIAGELDGEVSWMQAKGPGSWPWYACHTLAPVLRLMGDDVEKVIHTGSEDNITVTLKYRDGRSAMILVNDSENMWDHYGWEFTVKVGKELTRFEPGDHRVFYGNMMKEVARFFKTGETCITIGMLEMESWLYQAVADSLANGNEWIARD</sequence>
<dbReference type="AlphaFoldDB" id="A0A517YRL1"/>
<evidence type="ECO:0000313" key="3">
    <source>
        <dbReference type="Proteomes" id="UP000317369"/>
    </source>
</evidence>
<dbReference type="GO" id="GO:0000166">
    <property type="term" value="F:nucleotide binding"/>
    <property type="evidence" value="ECO:0007669"/>
    <property type="project" value="InterPro"/>
</dbReference>
<dbReference type="Pfam" id="PF01408">
    <property type="entry name" value="GFO_IDH_MocA"/>
    <property type="match status" value="1"/>
</dbReference>
<dbReference type="RefSeq" id="WP_145075059.1">
    <property type="nucleotide sequence ID" value="NZ_CP036425.1"/>
</dbReference>
<dbReference type="SUPFAM" id="SSF55347">
    <property type="entry name" value="Glyceraldehyde-3-phosphate dehydrogenase-like, C-terminal domain"/>
    <property type="match status" value="1"/>
</dbReference>
<dbReference type="SUPFAM" id="SSF51735">
    <property type="entry name" value="NAD(P)-binding Rossmann-fold domains"/>
    <property type="match status" value="1"/>
</dbReference>
<protein>
    <submittedName>
        <fullName evidence="2">Oxidoreductase family, NAD-binding Rossmann fold</fullName>
    </submittedName>
</protein>
<dbReference type="Proteomes" id="UP000317369">
    <property type="component" value="Chromosome"/>
</dbReference>
<evidence type="ECO:0000313" key="2">
    <source>
        <dbReference type="EMBL" id="QDU32857.1"/>
    </source>
</evidence>
<dbReference type="Gene3D" id="3.40.50.720">
    <property type="entry name" value="NAD(P)-binding Rossmann-like Domain"/>
    <property type="match status" value="1"/>
</dbReference>
<dbReference type="EMBL" id="CP036425">
    <property type="protein sequence ID" value="QDU32857.1"/>
    <property type="molecule type" value="Genomic_DNA"/>
</dbReference>
<reference evidence="2 3" key="1">
    <citation type="submission" date="2019-02" db="EMBL/GenBank/DDBJ databases">
        <title>Deep-cultivation of Planctomycetes and their phenomic and genomic characterization uncovers novel biology.</title>
        <authorList>
            <person name="Wiegand S."/>
            <person name="Jogler M."/>
            <person name="Boedeker C."/>
            <person name="Pinto D."/>
            <person name="Vollmers J."/>
            <person name="Rivas-Marin E."/>
            <person name="Kohn T."/>
            <person name="Peeters S.H."/>
            <person name="Heuer A."/>
            <person name="Rast P."/>
            <person name="Oberbeckmann S."/>
            <person name="Bunk B."/>
            <person name="Jeske O."/>
            <person name="Meyerdierks A."/>
            <person name="Storesund J.E."/>
            <person name="Kallscheuer N."/>
            <person name="Luecker S."/>
            <person name="Lage O.M."/>
            <person name="Pohl T."/>
            <person name="Merkel B.J."/>
            <person name="Hornburger P."/>
            <person name="Mueller R.-W."/>
            <person name="Bruemmer F."/>
            <person name="Labrenz M."/>
            <person name="Spormann A.M."/>
            <person name="Op den Camp H."/>
            <person name="Overmann J."/>
            <person name="Amann R."/>
            <person name="Jetten M.S.M."/>
            <person name="Mascher T."/>
            <person name="Medema M.H."/>
            <person name="Devos D.P."/>
            <person name="Kaster A.-K."/>
            <person name="Ovreas L."/>
            <person name="Rohde M."/>
            <person name="Galperin M.Y."/>
            <person name="Jogler C."/>
        </authorList>
    </citation>
    <scope>NUCLEOTIDE SEQUENCE [LARGE SCALE GENOMIC DNA]</scope>
    <source>
        <strain evidence="2 3">KS4</strain>
    </source>
</reference>
<keyword evidence="3" id="KW-1185">Reference proteome</keyword>
<dbReference type="KEGG" id="pcor:KS4_08950"/>
<evidence type="ECO:0000259" key="1">
    <source>
        <dbReference type="Pfam" id="PF01408"/>
    </source>
</evidence>
<proteinExistence type="predicted"/>
<feature type="domain" description="Gfo/Idh/MocA-like oxidoreductase N-terminal" evidence="1">
    <location>
        <begin position="28"/>
        <end position="121"/>
    </location>
</feature>